<feature type="compositionally biased region" description="Acidic residues" evidence="1">
    <location>
        <begin position="360"/>
        <end position="384"/>
    </location>
</feature>
<feature type="region of interest" description="Disordered" evidence="1">
    <location>
        <begin position="201"/>
        <end position="222"/>
    </location>
</feature>
<feature type="region of interest" description="Disordered" evidence="1">
    <location>
        <begin position="420"/>
        <end position="439"/>
    </location>
</feature>
<feature type="compositionally biased region" description="Acidic residues" evidence="1">
    <location>
        <begin position="317"/>
        <end position="334"/>
    </location>
</feature>
<dbReference type="EMBL" id="ADBJ01000038">
    <property type="protein sequence ID" value="EFA77982.1"/>
    <property type="molecule type" value="Genomic_DNA"/>
</dbReference>
<evidence type="ECO:0000313" key="3">
    <source>
        <dbReference type="Proteomes" id="UP000001396"/>
    </source>
</evidence>
<dbReference type="FunCoup" id="D3BJA2">
    <property type="interactions" value="421"/>
</dbReference>
<dbReference type="Gene3D" id="3.80.10.10">
    <property type="entry name" value="Ribonuclease Inhibitor"/>
    <property type="match status" value="1"/>
</dbReference>
<dbReference type="InterPro" id="IPR032675">
    <property type="entry name" value="LRR_dom_sf"/>
</dbReference>
<dbReference type="PANTHER" id="PTHR46282">
    <property type="entry name" value="LEUCINE-RICH MELANOCYTE DIFFERENTIATION-ASSOCIATED PROTEIN"/>
    <property type="match status" value="1"/>
</dbReference>
<dbReference type="Pfam" id="PF14580">
    <property type="entry name" value="LRR_9"/>
    <property type="match status" value="1"/>
</dbReference>
<dbReference type="InterPro" id="IPR043313">
    <property type="entry name" value="LRMDA"/>
</dbReference>
<dbReference type="InParanoid" id="D3BJA2"/>
<feature type="region of interest" description="Disordered" evidence="1">
    <location>
        <begin position="242"/>
        <end position="415"/>
    </location>
</feature>
<feature type="compositionally biased region" description="Low complexity" evidence="1">
    <location>
        <begin position="259"/>
        <end position="291"/>
    </location>
</feature>
<dbReference type="PANTHER" id="PTHR46282:SF1">
    <property type="entry name" value="LEUCINE-RICH REPEAT-CONTAINING PROTEIN 72-LIKE"/>
    <property type="match status" value="1"/>
</dbReference>
<keyword evidence="3" id="KW-1185">Reference proteome</keyword>
<sequence length="439" mass="50205">MSNNGEPKVERLDLAYRSMVEINPKIIERFGYSVRELDLTSNHLDKDLHVLEGFRQLHTLVLDDNKITQHTKLPIIPTLHTLWVNSNLITNLSVFVDRVKDSYPQLKTLSMMKNEACPNFFNGHTLKEYKDYRLYVINRIQSLTILDSSPVTADERSEAARIYGGQANVLAPVTVVATKAAPEVEEDPKKKRKDLAKKELLDKEARRAARTERRAKRAERRELKAERQLELEKEKIEKEKEIAKKQDEFTDSEGEEDNNNNINDKQNDIKQQQLNNNNNNNNVSNSNDKVLPVFSSHQSPLAVMPPTFAGRGTLVSDDADDEDGGLASETDESDLPVHRVKSDVVPLPPPNANRMPSADNDLDEDDDDTTSSEWSSDEDMESDNENINHTLPTRLTLKDQYYADEDDDDDDESEEYLDDEYEITHYPVIRRNNMSNPPQ</sequence>
<dbReference type="RefSeq" id="XP_020430110.1">
    <property type="nucleotide sequence ID" value="XM_020579435.1"/>
</dbReference>
<evidence type="ECO:0000313" key="2">
    <source>
        <dbReference type="EMBL" id="EFA77982.1"/>
    </source>
</evidence>
<feature type="compositionally biased region" description="Basic and acidic residues" evidence="1">
    <location>
        <begin position="201"/>
        <end position="212"/>
    </location>
</feature>
<feature type="compositionally biased region" description="Acidic residues" evidence="1">
    <location>
        <begin position="402"/>
        <end position="415"/>
    </location>
</feature>
<dbReference type="GeneID" id="31364106"/>
<feature type="compositionally biased region" description="Acidic residues" evidence="1">
    <location>
        <begin position="249"/>
        <end position="258"/>
    </location>
</feature>
<proteinExistence type="predicted"/>
<dbReference type="AlphaFoldDB" id="D3BJA2"/>
<dbReference type="SUPFAM" id="SSF52058">
    <property type="entry name" value="L domain-like"/>
    <property type="match status" value="1"/>
</dbReference>
<reference evidence="2 3" key="1">
    <citation type="journal article" date="2011" name="Genome Res.">
        <title>Phylogeny-wide analysis of social amoeba genomes highlights ancient origins for complex intercellular communication.</title>
        <authorList>
            <person name="Heidel A.J."/>
            <person name="Lawal H.M."/>
            <person name="Felder M."/>
            <person name="Schilde C."/>
            <person name="Helps N.R."/>
            <person name="Tunggal B."/>
            <person name="Rivero F."/>
            <person name="John U."/>
            <person name="Schleicher M."/>
            <person name="Eichinger L."/>
            <person name="Platzer M."/>
            <person name="Noegel A.A."/>
            <person name="Schaap P."/>
            <person name="Gloeckner G."/>
        </authorList>
    </citation>
    <scope>NUCLEOTIDE SEQUENCE [LARGE SCALE GENOMIC DNA]</scope>
    <source>
        <strain evidence="3">ATCC 26659 / Pp 5 / PN500</strain>
    </source>
</reference>
<name>D3BJA2_HETP5</name>
<gene>
    <name evidence="2" type="ORF">PPL_08627</name>
</gene>
<dbReference type="OMA" id="PNFFNGH"/>
<dbReference type="Proteomes" id="UP000001396">
    <property type="component" value="Unassembled WGS sequence"/>
</dbReference>
<accession>D3BJA2</accession>
<organism evidence="2 3">
    <name type="scientific">Heterostelium pallidum (strain ATCC 26659 / Pp 5 / PN500)</name>
    <name type="common">Cellular slime mold</name>
    <name type="synonym">Polysphondylium pallidum</name>
    <dbReference type="NCBI Taxonomy" id="670386"/>
    <lineage>
        <taxon>Eukaryota</taxon>
        <taxon>Amoebozoa</taxon>
        <taxon>Evosea</taxon>
        <taxon>Eumycetozoa</taxon>
        <taxon>Dictyostelia</taxon>
        <taxon>Acytosteliales</taxon>
        <taxon>Acytosteliaceae</taxon>
        <taxon>Heterostelium</taxon>
    </lineage>
</organism>
<dbReference type="STRING" id="670386.D3BJA2"/>
<comment type="caution">
    <text evidence="2">The sequence shown here is derived from an EMBL/GenBank/DDBJ whole genome shotgun (WGS) entry which is preliminary data.</text>
</comment>
<evidence type="ECO:0000256" key="1">
    <source>
        <dbReference type="SAM" id="MobiDB-lite"/>
    </source>
</evidence>
<protein>
    <submittedName>
        <fullName evidence="2">Leucine-rich repeat-containing protein</fullName>
    </submittedName>
</protein>